<accession>A0ABT3IKB1</accession>
<keyword evidence="9" id="KW-1185">Reference proteome</keyword>
<comment type="similarity">
    <text evidence="2">Belongs to the EamA transporter family.</text>
</comment>
<evidence type="ECO:0000259" key="7">
    <source>
        <dbReference type="Pfam" id="PF00892"/>
    </source>
</evidence>
<dbReference type="SUPFAM" id="SSF103481">
    <property type="entry name" value="Multidrug resistance efflux transporter EmrE"/>
    <property type="match status" value="1"/>
</dbReference>
<keyword evidence="5 6" id="KW-0472">Membrane</keyword>
<reference evidence="8 9" key="1">
    <citation type="submission" date="2022-10" db="EMBL/GenBank/DDBJ databases">
        <title>Chitinophaga nivalis PC15 sp. nov., isolated from Pyeongchang county, South Korea.</title>
        <authorList>
            <person name="Trinh H.N."/>
        </authorList>
    </citation>
    <scope>NUCLEOTIDE SEQUENCE [LARGE SCALE GENOMIC DNA]</scope>
    <source>
        <strain evidence="8 9">PC14</strain>
    </source>
</reference>
<evidence type="ECO:0000256" key="2">
    <source>
        <dbReference type="ARBA" id="ARBA00007362"/>
    </source>
</evidence>
<dbReference type="Proteomes" id="UP001207742">
    <property type="component" value="Unassembled WGS sequence"/>
</dbReference>
<dbReference type="EMBL" id="JAPDNS010000001">
    <property type="protein sequence ID" value="MCW3484391.1"/>
    <property type="molecule type" value="Genomic_DNA"/>
</dbReference>
<gene>
    <name evidence="8" type="ORF">OL497_10830</name>
</gene>
<evidence type="ECO:0000256" key="3">
    <source>
        <dbReference type="ARBA" id="ARBA00022692"/>
    </source>
</evidence>
<comment type="subcellular location">
    <subcellularLocation>
        <location evidence="1">Membrane</location>
        <topology evidence="1">Multi-pass membrane protein</topology>
    </subcellularLocation>
</comment>
<evidence type="ECO:0000256" key="1">
    <source>
        <dbReference type="ARBA" id="ARBA00004141"/>
    </source>
</evidence>
<feature type="transmembrane region" description="Helical" evidence="6">
    <location>
        <begin position="55"/>
        <end position="76"/>
    </location>
</feature>
<dbReference type="InterPro" id="IPR050638">
    <property type="entry name" value="AA-Vitamin_Transporters"/>
</dbReference>
<evidence type="ECO:0000313" key="9">
    <source>
        <dbReference type="Proteomes" id="UP001207742"/>
    </source>
</evidence>
<evidence type="ECO:0000256" key="4">
    <source>
        <dbReference type="ARBA" id="ARBA00022989"/>
    </source>
</evidence>
<evidence type="ECO:0000313" key="8">
    <source>
        <dbReference type="EMBL" id="MCW3484391.1"/>
    </source>
</evidence>
<dbReference type="PANTHER" id="PTHR32322:SF2">
    <property type="entry name" value="EAMA DOMAIN-CONTAINING PROTEIN"/>
    <property type="match status" value="1"/>
</dbReference>
<name>A0ABT3IKB1_9BACT</name>
<comment type="caution">
    <text evidence="8">The sequence shown here is derived from an EMBL/GenBank/DDBJ whole genome shotgun (WGS) entry which is preliminary data.</text>
</comment>
<feature type="transmembrane region" description="Helical" evidence="6">
    <location>
        <begin position="111"/>
        <end position="130"/>
    </location>
</feature>
<evidence type="ECO:0000256" key="5">
    <source>
        <dbReference type="ARBA" id="ARBA00023136"/>
    </source>
</evidence>
<dbReference type="PANTHER" id="PTHR32322">
    <property type="entry name" value="INNER MEMBRANE TRANSPORTER"/>
    <property type="match status" value="1"/>
</dbReference>
<organism evidence="8 9">
    <name type="scientific">Chitinophaga nivalis</name>
    <dbReference type="NCBI Taxonomy" id="2991709"/>
    <lineage>
        <taxon>Bacteria</taxon>
        <taxon>Pseudomonadati</taxon>
        <taxon>Bacteroidota</taxon>
        <taxon>Chitinophagia</taxon>
        <taxon>Chitinophagales</taxon>
        <taxon>Chitinophagaceae</taxon>
        <taxon>Chitinophaga</taxon>
    </lineage>
</organism>
<dbReference type="Pfam" id="PF00892">
    <property type="entry name" value="EamA"/>
    <property type="match status" value="1"/>
</dbReference>
<dbReference type="InterPro" id="IPR000620">
    <property type="entry name" value="EamA_dom"/>
</dbReference>
<dbReference type="RefSeq" id="WP_264729974.1">
    <property type="nucleotide sequence ID" value="NZ_JAPDNR010000001.1"/>
</dbReference>
<protein>
    <submittedName>
        <fullName evidence="8">DMT family transporter</fullName>
    </submittedName>
</protein>
<evidence type="ECO:0000256" key="6">
    <source>
        <dbReference type="SAM" id="Phobius"/>
    </source>
</evidence>
<dbReference type="InterPro" id="IPR037185">
    <property type="entry name" value="EmrE-like"/>
</dbReference>
<feature type="domain" description="EamA" evidence="7">
    <location>
        <begin position="29"/>
        <end position="124"/>
    </location>
</feature>
<feature type="transmembrane region" description="Helical" evidence="6">
    <location>
        <begin position="88"/>
        <end position="105"/>
    </location>
</feature>
<proteinExistence type="inferred from homology"/>
<sequence>MGRIDGGVERCNVQKKCSICLFEKHIAEQILIGGLGLLPLALLTQTQEIHIDTSFIFSLCWLVFMISIVTMALWFYLLKKDIVKASQWLYLTPVAGYVMGYLVLGEPITRYSLAGTLLVLAGLRISHIRWREKKV</sequence>
<keyword evidence="4 6" id="KW-1133">Transmembrane helix</keyword>
<keyword evidence="3 6" id="KW-0812">Transmembrane</keyword>